<dbReference type="Pfam" id="PF07587">
    <property type="entry name" value="PSD1"/>
    <property type="match status" value="1"/>
</dbReference>
<feature type="chain" id="PRO_5021752423" description="DUF1549 domain-containing protein" evidence="1">
    <location>
        <begin position="25"/>
        <end position="553"/>
    </location>
</feature>
<dbReference type="InterPro" id="IPR022655">
    <property type="entry name" value="DUF1553"/>
</dbReference>
<evidence type="ECO:0008006" key="6">
    <source>
        <dbReference type="Google" id="ProtNLM"/>
    </source>
</evidence>
<dbReference type="PROSITE" id="PS51257">
    <property type="entry name" value="PROKAR_LIPOPROTEIN"/>
    <property type="match status" value="1"/>
</dbReference>
<keyword evidence="1" id="KW-0732">Signal</keyword>
<dbReference type="AlphaFoldDB" id="A0A517YH29"/>
<evidence type="ECO:0000256" key="1">
    <source>
        <dbReference type="SAM" id="SignalP"/>
    </source>
</evidence>
<dbReference type="PANTHER" id="PTHR35889">
    <property type="entry name" value="CYCLOINULO-OLIGOSACCHARIDE FRUCTANOTRANSFERASE-RELATED"/>
    <property type="match status" value="1"/>
</dbReference>
<keyword evidence="5" id="KW-1185">Reference proteome</keyword>
<evidence type="ECO:0000313" key="5">
    <source>
        <dbReference type="Proteomes" id="UP000315017"/>
    </source>
</evidence>
<evidence type="ECO:0000259" key="3">
    <source>
        <dbReference type="Pfam" id="PF07587"/>
    </source>
</evidence>
<dbReference type="PANTHER" id="PTHR35889:SF3">
    <property type="entry name" value="F-BOX DOMAIN-CONTAINING PROTEIN"/>
    <property type="match status" value="1"/>
</dbReference>
<proteinExistence type="predicted"/>
<feature type="domain" description="DUF1549" evidence="2">
    <location>
        <begin position="37"/>
        <end position="226"/>
    </location>
</feature>
<feature type="signal peptide" evidence="1">
    <location>
        <begin position="1"/>
        <end position="24"/>
    </location>
</feature>
<organism evidence="4 5">
    <name type="scientific">Anatilimnocola aggregata</name>
    <dbReference type="NCBI Taxonomy" id="2528021"/>
    <lineage>
        <taxon>Bacteria</taxon>
        <taxon>Pseudomonadati</taxon>
        <taxon>Planctomycetota</taxon>
        <taxon>Planctomycetia</taxon>
        <taxon>Pirellulales</taxon>
        <taxon>Pirellulaceae</taxon>
        <taxon>Anatilimnocola</taxon>
    </lineage>
</organism>
<reference evidence="4 5" key="1">
    <citation type="submission" date="2019-02" db="EMBL/GenBank/DDBJ databases">
        <title>Deep-cultivation of Planctomycetes and their phenomic and genomic characterization uncovers novel biology.</title>
        <authorList>
            <person name="Wiegand S."/>
            <person name="Jogler M."/>
            <person name="Boedeker C."/>
            <person name="Pinto D."/>
            <person name="Vollmers J."/>
            <person name="Rivas-Marin E."/>
            <person name="Kohn T."/>
            <person name="Peeters S.H."/>
            <person name="Heuer A."/>
            <person name="Rast P."/>
            <person name="Oberbeckmann S."/>
            <person name="Bunk B."/>
            <person name="Jeske O."/>
            <person name="Meyerdierks A."/>
            <person name="Storesund J.E."/>
            <person name="Kallscheuer N."/>
            <person name="Luecker S."/>
            <person name="Lage O.M."/>
            <person name="Pohl T."/>
            <person name="Merkel B.J."/>
            <person name="Hornburger P."/>
            <person name="Mueller R.-W."/>
            <person name="Bruemmer F."/>
            <person name="Labrenz M."/>
            <person name="Spormann A.M."/>
            <person name="Op den Camp H."/>
            <person name="Overmann J."/>
            <person name="Amann R."/>
            <person name="Jetten M.S.M."/>
            <person name="Mascher T."/>
            <person name="Medema M.H."/>
            <person name="Devos D.P."/>
            <person name="Kaster A.-K."/>
            <person name="Ovreas L."/>
            <person name="Rohde M."/>
            <person name="Galperin M.Y."/>
            <person name="Jogler C."/>
        </authorList>
    </citation>
    <scope>NUCLEOTIDE SEQUENCE [LARGE SCALE GENOMIC DNA]</scope>
    <source>
        <strain evidence="4 5">ETA_A8</strain>
    </source>
</reference>
<dbReference type="Pfam" id="PF07583">
    <property type="entry name" value="PSCyt2"/>
    <property type="match status" value="1"/>
</dbReference>
<sequence precursor="true">MQERVTIYGMMLLAVVSCGVAVCAAEPAVVGSISASIDREIATALKSRALEPAPRATDGELVRRIYLDLLGRIPTPTEIDAFHELPGSDRSHGLIDALLAHEEFPVYWRGVFDDWLNGGALERDFGREGFLQFLQTALTENRPWNEIARQLLAPDVTREEERGSAYFLALRLRGDGGERLDNMTMAVATGLFGLQLQCAKCHDHPFVDELKQDHYYGLAAFFGRTQEAKYREFPLVKERAEGEVSFTTKSKEEKSARLLFLDNHEIAEPERPTDKNAWYVKGSDGLPDAPYFSRRQALAEYALRADSAYFKRALVNRVWKQLLGRGLVEPVDQMHTANPATHPAVLDLLADDFAASGFDIRRLMAAILHSETYLRSTRWETSGELPRAGLYAVGVLKPLSPEQLVLSMHQASGSLEPLRAKVARELKDQTPLAIAVRMQLGRDRDWQDFAQRFRNQSEGFEATAAQALFLSYHSLASKPLQPRQGNLVERLIKQKDDEAAVREAYRNILCRAPTEQELLSATDFLKDSSTKRETLAWDLAWALLCSAEFRFNY</sequence>
<dbReference type="KEGG" id="aagg:ETAA8_46200"/>
<dbReference type="InterPro" id="IPR011444">
    <property type="entry name" value="DUF1549"/>
</dbReference>
<evidence type="ECO:0000313" key="4">
    <source>
        <dbReference type="EMBL" id="QDU29508.1"/>
    </source>
</evidence>
<dbReference type="EMBL" id="CP036274">
    <property type="protein sequence ID" value="QDU29508.1"/>
    <property type="molecule type" value="Genomic_DNA"/>
</dbReference>
<dbReference type="Proteomes" id="UP000315017">
    <property type="component" value="Chromosome"/>
</dbReference>
<accession>A0A517YH29</accession>
<feature type="domain" description="DUF1553" evidence="3">
    <location>
        <begin position="294"/>
        <end position="524"/>
    </location>
</feature>
<gene>
    <name evidence="4" type="ORF">ETAA8_46200</name>
</gene>
<evidence type="ECO:0000259" key="2">
    <source>
        <dbReference type="Pfam" id="PF07583"/>
    </source>
</evidence>
<name>A0A517YH29_9BACT</name>
<protein>
    <recommendedName>
        <fullName evidence="6">DUF1549 domain-containing protein</fullName>
    </recommendedName>
</protein>